<keyword evidence="1" id="KW-1133">Transmembrane helix</keyword>
<evidence type="ECO:0000256" key="1">
    <source>
        <dbReference type="SAM" id="Phobius"/>
    </source>
</evidence>
<dbReference type="STRING" id="1332188.L336_0132"/>
<evidence type="ECO:0000313" key="3">
    <source>
        <dbReference type="Proteomes" id="UP000013893"/>
    </source>
</evidence>
<sequence length="181" mass="20275">MYKKTTVCRARQQYTKDMKTYFRSVFPSVFFGNPAYWRGFTLAGVYLFLAIMQLFTYEQFADITAAYGLAGGKITATVLAFSIPLLEVLSLPFLLSMKLAYRWWAVSRVATLATAIVWLFLALILNIQGNYTAESGLFGGTLLLPVGTWMVLFTGLLVCAVVIVIRELPHRSTSSRGSREQ</sequence>
<feature type="transmembrane region" description="Helical" evidence="1">
    <location>
        <begin position="35"/>
        <end position="56"/>
    </location>
</feature>
<dbReference type="Proteomes" id="UP000013893">
    <property type="component" value="Chromosome"/>
</dbReference>
<accession>R4PK13</accession>
<organism evidence="2 3">
    <name type="scientific">Candidatus Saccharimonas aalborgensis</name>
    <dbReference type="NCBI Taxonomy" id="1332188"/>
    <lineage>
        <taxon>Bacteria</taxon>
        <taxon>Candidatus Saccharimonadota</taxon>
        <taxon>Candidatus Saccharimonadia</taxon>
        <taxon>Candidatus Saccharimonadales</taxon>
        <taxon>Candidatus Saccharimonadaceae</taxon>
        <taxon>Candidatus Saccharimonas</taxon>
    </lineage>
</organism>
<dbReference type="AlphaFoldDB" id="R4PK13"/>
<keyword evidence="3" id="KW-1185">Reference proteome</keyword>
<feature type="transmembrane region" description="Helical" evidence="1">
    <location>
        <begin position="76"/>
        <end position="97"/>
    </location>
</feature>
<name>R4PK13_9BACT</name>
<dbReference type="EMBL" id="CP005957">
    <property type="protein sequence ID" value="AGL61843.1"/>
    <property type="molecule type" value="Genomic_DNA"/>
</dbReference>
<gene>
    <name evidence="2" type="ORF">L336_0132</name>
</gene>
<keyword evidence="1" id="KW-0472">Membrane</keyword>
<feature type="transmembrane region" description="Helical" evidence="1">
    <location>
        <begin position="147"/>
        <end position="165"/>
    </location>
</feature>
<protein>
    <submittedName>
        <fullName evidence="2">Uncharacterized protein</fullName>
    </submittedName>
</protein>
<evidence type="ECO:0000313" key="2">
    <source>
        <dbReference type="EMBL" id="AGL61843.1"/>
    </source>
</evidence>
<keyword evidence="1" id="KW-0812">Transmembrane</keyword>
<dbReference type="HOGENOM" id="CLU_1486497_0_0_0"/>
<dbReference type="KEGG" id="saal:L336_0132"/>
<reference evidence="2 3" key="1">
    <citation type="journal article" date="2013" name="Nat. Biotechnol.">
        <title>Genome sequences of rare, uncultured bacteria obtained by differential coverage binning of multiple metagenomes.</title>
        <authorList>
            <person name="Albertsen M."/>
            <person name="Hugenholtz P."/>
            <person name="Skarshewski A."/>
            <person name="Nielsen K.L."/>
            <person name="Tyson G.W."/>
            <person name="Nielsen P.H."/>
        </authorList>
    </citation>
    <scope>NUCLEOTIDE SEQUENCE [LARGE SCALE GENOMIC DNA]</scope>
    <source>
        <strain evidence="2">TM71</strain>
    </source>
</reference>
<feature type="transmembrane region" description="Helical" evidence="1">
    <location>
        <begin position="109"/>
        <end position="127"/>
    </location>
</feature>
<proteinExistence type="predicted"/>